<reference evidence="2 3" key="1">
    <citation type="submission" date="2019-08" db="EMBL/GenBank/DDBJ databases">
        <title>In-depth cultivation of the pig gut microbiome towards novel bacterial diversity and tailored functional studies.</title>
        <authorList>
            <person name="Wylensek D."/>
            <person name="Hitch T.C.A."/>
            <person name="Clavel T."/>
        </authorList>
    </citation>
    <scope>NUCLEOTIDE SEQUENCE [LARGE SCALE GENOMIC DNA]</scope>
    <source>
        <strain evidence="2 3">RF-GAM-744-WT-7</strain>
    </source>
</reference>
<dbReference type="AlphaFoldDB" id="A0A7K0K268"/>
<organism evidence="2 3">
    <name type="scientific">Mobiluncus porci</name>
    <dbReference type="NCBI Taxonomy" id="2652278"/>
    <lineage>
        <taxon>Bacteria</taxon>
        <taxon>Bacillati</taxon>
        <taxon>Actinomycetota</taxon>
        <taxon>Actinomycetes</taxon>
        <taxon>Actinomycetales</taxon>
        <taxon>Actinomycetaceae</taxon>
        <taxon>Mobiluncus</taxon>
    </lineage>
</organism>
<proteinExistence type="predicted"/>
<name>A0A7K0K268_9ACTO</name>
<dbReference type="RefSeq" id="WP_154544384.1">
    <property type="nucleotide sequence ID" value="NZ_VUMY01000007.1"/>
</dbReference>
<evidence type="ECO:0000313" key="2">
    <source>
        <dbReference type="EMBL" id="MST49562.1"/>
    </source>
</evidence>
<feature type="region of interest" description="Disordered" evidence="1">
    <location>
        <begin position="305"/>
        <end position="338"/>
    </location>
</feature>
<dbReference type="EMBL" id="VUMY01000007">
    <property type="protein sequence ID" value="MST49562.1"/>
    <property type="molecule type" value="Genomic_DNA"/>
</dbReference>
<comment type="caution">
    <text evidence="2">The sequence shown here is derived from an EMBL/GenBank/DDBJ whole genome shotgun (WGS) entry which is preliminary data.</text>
</comment>
<gene>
    <name evidence="2" type="ORF">FYJ63_04845</name>
</gene>
<accession>A0A7K0K268</accession>
<keyword evidence="3" id="KW-1185">Reference proteome</keyword>
<evidence type="ECO:0000313" key="3">
    <source>
        <dbReference type="Proteomes" id="UP000442535"/>
    </source>
</evidence>
<dbReference type="Proteomes" id="UP000442535">
    <property type="component" value="Unassembled WGS sequence"/>
</dbReference>
<evidence type="ECO:0000256" key="1">
    <source>
        <dbReference type="SAM" id="MobiDB-lite"/>
    </source>
</evidence>
<protein>
    <submittedName>
        <fullName evidence="2">Uncharacterized protein</fullName>
    </submittedName>
</protein>
<sequence length="378" mass="41343">MSTISANMMYMTGGTLGGVALARAKNRAATGMVQSALDRLAESELDKQRQKEVDRAKSEYHSPLVDRINPQQGALKTTETAASGSVESQYSRLDSIEITDTALAEAFGSNRVEDNLLNVLRQVFTDDQIKSLVSGEELPAEAVWAEGKDPAAEIRGLINELQGTGSASGQAGEDVEIGSDKNGVAKKFASLIDSVGKASENKGVAVTKPGFMGFSADQVKNGFDYFAKYKHRLNDEAVRNLTDNDKVFVGMLYAKAEDRIGPYGDPEVSYEFKKVDKIAYKFVIYNMTHDIGDELKTQEEARKLRAKSGEELSEADPASKIRQGKNPDAPDSAYGVKGDVHTRYVDTTKFSREDAEFKARFNEPKTTPKIDLAELRAK</sequence>